<dbReference type="WBParaSite" id="TCNE_0001105001-mRNA-1">
    <property type="protein sequence ID" value="TCNE_0001105001-mRNA-1"/>
    <property type="gene ID" value="TCNE_0001105001"/>
</dbReference>
<accession>A0A183URD0</accession>
<gene>
    <name evidence="1" type="ORF">TCNE_LOCUS11050</name>
</gene>
<organism evidence="2 3">
    <name type="scientific">Toxocara canis</name>
    <name type="common">Canine roundworm</name>
    <dbReference type="NCBI Taxonomy" id="6265"/>
    <lineage>
        <taxon>Eukaryota</taxon>
        <taxon>Metazoa</taxon>
        <taxon>Ecdysozoa</taxon>
        <taxon>Nematoda</taxon>
        <taxon>Chromadorea</taxon>
        <taxon>Rhabditida</taxon>
        <taxon>Spirurina</taxon>
        <taxon>Ascaridomorpha</taxon>
        <taxon>Ascaridoidea</taxon>
        <taxon>Toxocaridae</taxon>
        <taxon>Toxocara</taxon>
    </lineage>
</organism>
<keyword evidence="2" id="KW-1185">Reference proteome</keyword>
<sequence length="100" mass="10813">MLFRNGMVSCGVMSLSATPEWHGQLRCNVSQCHSGVAWSVAWAVAVYRLSVPLRNGMVGCGVTSLSATPEWHGQWHGQLRCNVSQCHSGVAWSVAWSVAV</sequence>
<reference evidence="3" key="1">
    <citation type="submission" date="2016-06" db="UniProtKB">
        <authorList>
            <consortium name="WormBaseParasite"/>
        </authorList>
    </citation>
    <scope>IDENTIFICATION</scope>
</reference>
<reference evidence="1 2" key="2">
    <citation type="submission" date="2018-11" db="EMBL/GenBank/DDBJ databases">
        <authorList>
            <consortium name="Pathogen Informatics"/>
        </authorList>
    </citation>
    <scope>NUCLEOTIDE SEQUENCE [LARGE SCALE GENOMIC DNA]</scope>
</reference>
<protein>
    <submittedName>
        <fullName evidence="3">Secreted protein</fullName>
    </submittedName>
</protein>
<proteinExistence type="predicted"/>
<dbReference type="Proteomes" id="UP000050794">
    <property type="component" value="Unassembled WGS sequence"/>
</dbReference>
<dbReference type="AlphaFoldDB" id="A0A183URD0"/>
<evidence type="ECO:0000313" key="1">
    <source>
        <dbReference type="EMBL" id="VDM42371.1"/>
    </source>
</evidence>
<dbReference type="EMBL" id="UYWY01020719">
    <property type="protein sequence ID" value="VDM42371.1"/>
    <property type="molecule type" value="Genomic_DNA"/>
</dbReference>
<name>A0A183URD0_TOXCA</name>
<evidence type="ECO:0000313" key="3">
    <source>
        <dbReference type="WBParaSite" id="TCNE_0001105001-mRNA-1"/>
    </source>
</evidence>
<evidence type="ECO:0000313" key="2">
    <source>
        <dbReference type="Proteomes" id="UP000050794"/>
    </source>
</evidence>